<feature type="domain" description="Orotidine 5'-phosphate decarboxylase" evidence="8">
    <location>
        <begin position="18"/>
        <end position="262"/>
    </location>
</feature>
<organism evidence="9 10">
    <name type="scientific">Roseivivax isoporae LMG 25204</name>
    <dbReference type="NCBI Taxonomy" id="1449351"/>
    <lineage>
        <taxon>Bacteria</taxon>
        <taxon>Pseudomonadati</taxon>
        <taxon>Pseudomonadota</taxon>
        <taxon>Alphaproteobacteria</taxon>
        <taxon>Rhodobacterales</taxon>
        <taxon>Roseobacteraceae</taxon>
        <taxon>Roseivivax</taxon>
    </lineage>
</organism>
<dbReference type="GO" id="GO:0044205">
    <property type="term" value="P:'de novo' UMP biosynthetic process"/>
    <property type="evidence" value="ECO:0007669"/>
    <property type="project" value="UniProtKB-UniPathway"/>
</dbReference>
<dbReference type="AlphaFoldDB" id="X7F9H1"/>
<comment type="similarity">
    <text evidence="2">Belongs to the OMP decarboxylase family. Type 2 subfamily.</text>
</comment>
<protein>
    <recommendedName>
        <fullName evidence="7">Orotidine-5'-phosphate decarboxylase</fullName>
        <ecNumber evidence="7">4.1.1.23</ecNumber>
    </recommendedName>
</protein>
<dbReference type="SMART" id="SM00934">
    <property type="entry name" value="OMPdecase"/>
    <property type="match status" value="1"/>
</dbReference>
<evidence type="ECO:0000259" key="8">
    <source>
        <dbReference type="SMART" id="SM00934"/>
    </source>
</evidence>
<comment type="caution">
    <text evidence="9">The sequence shown here is derived from an EMBL/GenBank/DDBJ whole genome shotgun (WGS) entry which is preliminary data.</text>
</comment>
<dbReference type="GO" id="GO:0006207">
    <property type="term" value="P:'de novo' pyrimidine nucleobase biosynthetic process"/>
    <property type="evidence" value="ECO:0007669"/>
    <property type="project" value="InterPro"/>
</dbReference>
<dbReference type="GO" id="GO:0004590">
    <property type="term" value="F:orotidine-5'-phosphate decarboxylase activity"/>
    <property type="evidence" value="ECO:0007669"/>
    <property type="project" value="UniProtKB-UniRule"/>
</dbReference>
<keyword evidence="5" id="KW-0456">Lyase</keyword>
<name>X7F9H1_9RHOB</name>
<dbReference type="InterPro" id="IPR011995">
    <property type="entry name" value="OMPdecase_type-2"/>
</dbReference>
<evidence type="ECO:0000256" key="6">
    <source>
        <dbReference type="ARBA" id="ARBA00049157"/>
    </source>
</evidence>
<dbReference type="PANTHER" id="PTHR43375">
    <property type="entry name" value="OROTIDINE 5'-PHOSPHATE DECARBOXYLASE"/>
    <property type="match status" value="1"/>
</dbReference>
<dbReference type="EC" id="4.1.1.23" evidence="7"/>
<evidence type="ECO:0000256" key="7">
    <source>
        <dbReference type="NCBIfam" id="TIGR02127"/>
    </source>
</evidence>
<dbReference type="SUPFAM" id="SSF51366">
    <property type="entry name" value="Ribulose-phoshate binding barrel"/>
    <property type="match status" value="1"/>
</dbReference>
<dbReference type="Proteomes" id="UP000023430">
    <property type="component" value="Unassembled WGS sequence"/>
</dbReference>
<dbReference type="OrthoDB" id="9808470at2"/>
<dbReference type="RefSeq" id="WP_043769083.1">
    <property type="nucleotide sequence ID" value="NZ_JAME01000010.1"/>
</dbReference>
<dbReference type="NCBIfam" id="TIGR02127">
    <property type="entry name" value="pyrF_sub2"/>
    <property type="match status" value="1"/>
</dbReference>
<evidence type="ECO:0000256" key="2">
    <source>
        <dbReference type="ARBA" id="ARBA00008847"/>
    </source>
</evidence>
<accession>X7F9H1</accession>
<dbReference type="UniPathway" id="UPA00070">
    <property type="reaction ID" value="UER00120"/>
</dbReference>
<evidence type="ECO:0000256" key="4">
    <source>
        <dbReference type="ARBA" id="ARBA00022975"/>
    </source>
</evidence>
<keyword evidence="3" id="KW-0210">Decarboxylase</keyword>
<dbReference type="InterPro" id="IPR011060">
    <property type="entry name" value="RibuloseP-bd_barrel"/>
</dbReference>
<dbReference type="STRING" id="1449351.RISW2_01500"/>
<keyword evidence="10" id="KW-1185">Reference proteome</keyword>
<dbReference type="CDD" id="cd04725">
    <property type="entry name" value="OMP_decarboxylase_like"/>
    <property type="match status" value="1"/>
</dbReference>
<comment type="pathway">
    <text evidence="1">Pyrimidine metabolism; UMP biosynthesis via de novo pathway; UMP from orotate: step 2/2.</text>
</comment>
<dbReference type="InterPro" id="IPR001754">
    <property type="entry name" value="OMPdeCOase_dom"/>
</dbReference>
<sequence>MTTGFRDTVLASATDRPSFCVGIDPSTALLQAWGLPDDAGGALDFARALLAASEGLVPVVKPQVAYFERFGADGFAALTRVLAEARDRGLKVIADAKRGDIGTSCEAYAAAWFGPRAPMRADALTVAPYLGVGSLVPVFEAAAADGAYVFVVARSSNPEGERLQQAGAGPVWRDVLDAIAEWEAGAGTPRTVGAVVGATAPGDLRQAVAALPEALFLAPGIGAQGASAGDLAAEGLSTPNILLSSSRAIARLGPDRGALRAGIEEALAGL</sequence>
<comment type="catalytic activity">
    <reaction evidence="6">
        <text>orotidine 5'-phosphate + H(+) = UMP + CO2</text>
        <dbReference type="Rhea" id="RHEA:11596"/>
        <dbReference type="ChEBI" id="CHEBI:15378"/>
        <dbReference type="ChEBI" id="CHEBI:16526"/>
        <dbReference type="ChEBI" id="CHEBI:57538"/>
        <dbReference type="ChEBI" id="CHEBI:57865"/>
        <dbReference type="EC" id="4.1.1.23"/>
    </reaction>
</comment>
<gene>
    <name evidence="9" type="ORF">RISW2_01500</name>
</gene>
<evidence type="ECO:0000256" key="1">
    <source>
        <dbReference type="ARBA" id="ARBA00004861"/>
    </source>
</evidence>
<dbReference type="EMBL" id="JAME01000010">
    <property type="protein sequence ID" value="ETX29373.1"/>
    <property type="molecule type" value="Genomic_DNA"/>
</dbReference>
<dbReference type="Pfam" id="PF00215">
    <property type="entry name" value="OMPdecase"/>
    <property type="match status" value="1"/>
</dbReference>
<dbReference type="PATRIC" id="fig|1449351.3.peg.1724"/>
<proteinExistence type="inferred from homology"/>
<evidence type="ECO:0000256" key="3">
    <source>
        <dbReference type="ARBA" id="ARBA00022793"/>
    </source>
</evidence>
<dbReference type="PANTHER" id="PTHR43375:SF1">
    <property type="entry name" value="OROTIDINE 5'-PHOSPHATE DECARBOXYLASE"/>
    <property type="match status" value="1"/>
</dbReference>
<dbReference type="InterPro" id="IPR013785">
    <property type="entry name" value="Aldolase_TIM"/>
</dbReference>
<dbReference type="eggNOG" id="COG0284">
    <property type="taxonomic scope" value="Bacteria"/>
</dbReference>
<keyword evidence="4" id="KW-0665">Pyrimidine biosynthesis</keyword>
<dbReference type="Gene3D" id="3.20.20.70">
    <property type="entry name" value="Aldolase class I"/>
    <property type="match status" value="1"/>
</dbReference>
<evidence type="ECO:0000313" key="10">
    <source>
        <dbReference type="Proteomes" id="UP000023430"/>
    </source>
</evidence>
<evidence type="ECO:0000313" key="9">
    <source>
        <dbReference type="EMBL" id="ETX29373.1"/>
    </source>
</evidence>
<evidence type="ECO:0000256" key="5">
    <source>
        <dbReference type="ARBA" id="ARBA00023239"/>
    </source>
</evidence>
<reference evidence="9 10" key="1">
    <citation type="submission" date="2014-01" db="EMBL/GenBank/DDBJ databases">
        <title>Roseivivax isoporae LMG 25204 Genome Sequencing.</title>
        <authorList>
            <person name="Lai Q."/>
            <person name="Li G."/>
            <person name="Shao Z."/>
        </authorList>
    </citation>
    <scope>NUCLEOTIDE SEQUENCE [LARGE SCALE GENOMIC DNA]</scope>
    <source>
        <strain evidence="9 10">LMG 25204</strain>
    </source>
</reference>